<sequence>MHRFKILYLLLLVGSFAHAQHLLRGKIVSQEDQTPIPYARIEWVNQNQTELSNIDGSFNLNVSQKQGYLKVSYLGYISKKIKISSNPYYLIQLEPDPEKLEEVFVTSTQQLAQRIINKSIQQKAYNDPDLKFKNYSYNNYLKLIIDNQKAGFQVDLDTTNTSVSTILNQGRAYLTEEFSNFEYTKDKGLQEKILGTRTAGFKQPVFEMLSLNIQSPSWYKEKYTIFGNDYAGPLAKNTFRNYRYKVLDTTQSTRPAYVIYFQPKRQKTVASLEGLLYIDTLNYGLQKAVGQLKGELEIEATQNFTYLSEQDIWFPVRNEILLKPGTGGKKVSIFGGSISLGSLTSNKSNEKPQYLQAISTNSNWKFNSEKPLLNQKAAISLAAKATERSTEFWQQNRSIPYSSRDQRTFKSVEQLIEQQDIDRKINLLQNFNIGYLPIGFFNLDLRTLVKYNDYEGFRLGAGGVTNQNFAKRFRIDGYSVYGFKDRAFKYKIGAGYQLNPNKNTWLNLSYINDIEEIGTFKYLTDARVYSLFEPRLVNINFYYKYESYQANLQHQIAPSLLSEFKVAKTNINQTGGYRYIDNQRARKAYDITAFTASFRYSPKSTFLQAPNKNIEVEVGYPQFSFQLERAIKGVLNGDYNYTKLGLKMQYTIERITQVNTEFIAEANAGFGDLPLTHTFHAFPNSPNKETVMNRFSVAGRRTFETMYFSEFFSDKQASLQIKHKLRPFTISQRIQPQLVFISRHAIGDFDAKDRHLGVRFNTLNKGYHEAGIELNNILFGFGLNFAYRYGAYHLPQLEDNISLKFTFYFKL</sequence>
<dbReference type="InterPro" id="IPR008969">
    <property type="entry name" value="CarboxyPept-like_regulatory"/>
</dbReference>
<comment type="caution">
    <text evidence="2">The sequence shown here is derived from an EMBL/GenBank/DDBJ whole genome shotgun (WGS) entry which is preliminary data.</text>
</comment>
<dbReference type="Proteomes" id="UP001597357">
    <property type="component" value="Unassembled WGS sequence"/>
</dbReference>
<gene>
    <name evidence="2" type="ORF">ACFSQ0_03025</name>
</gene>
<evidence type="ECO:0000256" key="1">
    <source>
        <dbReference type="SAM" id="SignalP"/>
    </source>
</evidence>
<evidence type="ECO:0000313" key="2">
    <source>
        <dbReference type="EMBL" id="MFD2696951.1"/>
    </source>
</evidence>
<accession>A0ABW5SB84</accession>
<dbReference type="Pfam" id="PF13715">
    <property type="entry name" value="CarbopepD_reg_2"/>
    <property type="match status" value="1"/>
</dbReference>
<organism evidence="2 3">
    <name type="scientific">Mesonia sediminis</name>
    <dbReference type="NCBI Taxonomy" id="1703946"/>
    <lineage>
        <taxon>Bacteria</taxon>
        <taxon>Pseudomonadati</taxon>
        <taxon>Bacteroidota</taxon>
        <taxon>Flavobacteriia</taxon>
        <taxon>Flavobacteriales</taxon>
        <taxon>Flavobacteriaceae</taxon>
        <taxon>Mesonia</taxon>
    </lineage>
</organism>
<keyword evidence="3" id="KW-1185">Reference proteome</keyword>
<dbReference type="SUPFAM" id="SSF49464">
    <property type="entry name" value="Carboxypeptidase regulatory domain-like"/>
    <property type="match status" value="1"/>
</dbReference>
<feature type="chain" id="PRO_5045261993" evidence="1">
    <location>
        <begin position="20"/>
        <end position="811"/>
    </location>
</feature>
<proteinExistence type="predicted"/>
<dbReference type="EMBL" id="JBHULZ010000014">
    <property type="protein sequence ID" value="MFD2696951.1"/>
    <property type="molecule type" value="Genomic_DNA"/>
</dbReference>
<name>A0ABW5SB84_9FLAO</name>
<protein>
    <submittedName>
        <fullName evidence="2">DUF5686 family protein</fullName>
    </submittedName>
</protein>
<dbReference type="InterPro" id="IPR043741">
    <property type="entry name" value="DUF5686"/>
</dbReference>
<keyword evidence="1" id="KW-0732">Signal</keyword>
<reference evidence="3" key="1">
    <citation type="journal article" date="2019" name="Int. J. Syst. Evol. Microbiol.">
        <title>The Global Catalogue of Microorganisms (GCM) 10K type strain sequencing project: providing services to taxonomists for standard genome sequencing and annotation.</title>
        <authorList>
            <consortium name="The Broad Institute Genomics Platform"/>
            <consortium name="The Broad Institute Genome Sequencing Center for Infectious Disease"/>
            <person name="Wu L."/>
            <person name="Ma J."/>
        </authorList>
    </citation>
    <scope>NUCLEOTIDE SEQUENCE [LARGE SCALE GENOMIC DNA]</scope>
    <source>
        <strain evidence="3">KCTC 42255</strain>
    </source>
</reference>
<feature type="signal peptide" evidence="1">
    <location>
        <begin position="1"/>
        <end position="19"/>
    </location>
</feature>
<dbReference type="RefSeq" id="WP_379043921.1">
    <property type="nucleotide sequence ID" value="NZ_JBHULZ010000014.1"/>
</dbReference>
<evidence type="ECO:0000313" key="3">
    <source>
        <dbReference type="Proteomes" id="UP001597357"/>
    </source>
</evidence>
<dbReference type="Pfam" id="PF18939">
    <property type="entry name" value="DUF5686"/>
    <property type="match status" value="1"/>
</dbReference>